<feature type="compositionally biased region" description="Low complexity" evidence="2">
    <location>
        <begin position="437"/>
        <end position="463"/>
    </location>
</feature>
<feature type="region of interest" description="Disordered" evidence="2">
    <location>
        <begin position="275"/>
        <end position="306"/>
    </location>
</feature>
<evidence type="ECO:0000313" key="5">
    <source>
        <dbReference type="Proteomes" id="UP000559256"/>
    </source>
</evidence>
<accession>A0A8H5GP42</accession>
<dbReference type="EMBL" id="JAACJM010000015">
    <property type="protein sequence ID" value="KAF5368629.1"/>
    <property type="molecule type" value="Genomic_DNA"/>
</dbReference>
<keyword evidence="1" id="KW-0479">Metal-binding</keyword>
<feature type="region of interest" description="Disordered" evidence="2">
    <location>
        <begin position="1"/>
        <end position="116"/>
    </location>
</feature>
<dbReference type="InterPro" id="IPR036440">
    <property type="entry name" value="Peptidase_C15-like_sf"/>
</dbReference>
<reference evidence="4 5" key="1">
    <citation type="journal article" date="2020" name="ISME J.">
        <title>Uncovering the hidden diversity of litter-decomposition mechanisms in mushroom-forming fungi.</title>
        <authorList>
            <person name="Floudas D."/>
            <person name="Bentzer J."/>
            <person name="Ahren D."/>
            <person name="Johansson T."/>
            <person name="Persson P."/>
            <person name="Tunlid A."/>
        </authorList>
    </citation>
    <scope>NUCLEOTIDE SEQUENCE [LARGE SCALE GENOMIC DNA]</scope>
    <source>
        <strain evidence="4 5">CBS 291.85</strain>
    </source>
</reference>
<feature type="region of interest" description="Disordered" evidence="2">
    <location>
        <begin position="700"/>
        <end position="720"/>
    </location>
</feature>
<name>A0A8H5GP42_9AGAR</name>
<keyword evidence="5" id="KW-1185">Reference proteome</keyword>
<organism evidence="4 5">
    <name type="scientific">Tetrapyrgos nigripes</name>
    <dbReference type="NCBI Taxonomy" id="182062"/>
    <lineage>
        <taxon>Eukaryota</taxon>
        <taxon>Fungi</taxon>
        <taxon>Dikarya</taxon>
        <taxon>Basidiomycota</taxon>
        <taxon>Agaricomycotina</taxon>
        <taxon>Agaricomycetes</taxon>
        <taxon>Agaricomycetidae</taxon>
        <taxon>Agaricales</taxon>
        <taxon>Marasmiineae</taxon>
        <taxon>Marasmiaceae</taxon>
        <taxon>Tetrapyrgos</taxon>
    </lineage>
</organism>
<comment type="caution">
    <text evidence="4">The sequence shown here is derived from an EMBL/GenBank/DDBJ whole genome shotgun (WGS) entry which is preliminary data.</text>
</comment>
<feature type="compositionally biased region" description="Low complexity" evidence="2">
    <location>
        <begin position="75"/>
        <end position="86"/>
    </location>
</feature>
<evidence type="ECO:0000259" key="3">
    <source>
        <dbReference type="PROSITE" id="PS50157"/>
    </source>
</evidence>
<feature type="compositionally biased region" description="Basic and acidic residues" evidence="2">
    <location>
        <begin position="47"/>
        <end position="58"/>
    </location>
</feature>
<feature type="region of interest" description="Disordered" evidence="2">
    <location>
        <begin position="436"/>
        <end position="516"/>
    </location>
</feature>
<feature type="compositionally biased region" description="Low complexity" evidence="2">
    <location>
        <begin position="483"/>
        <end position="493"/>
    </location>
</feature>
<evidence type="ECO:0000313" key="4">
    <source>
        <dbReference type="EMBL" id="KAF5368629.1"/>
    </source>
</evidence>
<feature type="compositionally biased region" description="Basic and acidic residues" evidence="2">
    <location>
        <begin position="11"/>
        <end position="27"/>
    </location>
</feature>
<feature type="compositionally biased region" description="Polar residues" evidence="2">
    <location>
        <begin position="465"/>
        <end position="480"/>
    </location>
</feature>
<dbReference type="PROSITE" id="PS50157">
    <property type="entry name" value="ZINC_FINGER_C2H2_2"/>
    <property type="match status" value="1"/>
</dbReference>
<dbReference type="AlphaFoldDB" id="A0A8H5GP42"/>
<evidence type="ECO:0000256" key="1">
    <source>
        <dbReference type="PROSITE-ProRule" id="PRU00042"/>
    </source>
</evidence>
<feature type="compositionally biased region" description="Basic residues" evidence="2">
    <location>
        <begin position="103"/>
        <end position="114"/>
    </location>
</feature>
<dbReference type="Proteomes" id="UP000559256">
    <property type="component" value="Unassembled WGS sequence"/>
</dbReference>
<feature type="domain" description="C2H2-type" evidence="3">
    <location>
        <begin position="1"/>
        <end position="27"/>
    </location>
</feature>
<gene>
    <name evidence="4" type="ORF">D9758_002320</name>
</gene>
<protein>
    <recommendedName>
        <fullName evidence="3">C2H2-type domain-containing protein</fullName>
    </recommendedName>
</protein>
<dbReference type="GO" id="GO:0008270">
    <property type="term" value="F:zinc ion binding"/>
    <property type="evidence" value="ECO:0007669"/>
    <property type="project" value="UniProtKB-KW"/>
</dbReference>
<dbReference type="OrthoDB" id="6155966at2759"/>
<evidence type="ECO:0000256" key="2">
    <source>
        <dbReference type="SAM" id="MobiDB-lite"/>
    </source>
</evidence>
<proteinExistence type="predicted"/>
<sequence length="868" mass="94457">MPFICKKTFKRPQDLKKHEKIHTEEHHAQHKHSKAITVADPAYSTRVRGEPTKGDAARSKTSPSASNLRVPVPRSQSHSSSSSDGSHFGLLPTPSPELVPAPPHHHHPHSRSHHRSDDLYMQNVPAWEVLHSEPVSAGSKRSHDDYSVDDFFTDMKKRRVNPAYDSRMAERLNYLYSNSVPAGGQTQFNPRSVSLDIRTPEELAAVNEFLLTLGRDVSSTMRPPSHSHSHGHSQSMSSFSPDAYFDAATLTQMGLGGMPGMPSADHFAAYGGPSPGSYTSPPSGGNYSRHSHSGYSSSMYPSVSDHSPMSHHPDIYAYQLDSASYSYDYADEHEPGDTAAAFDYLRAPRGPGPVVGLMPQDYMGKDMRPIVPLKSIPIESSERGTPAKLSASSETPKKSLSPLPSILESTSASSSLYPLLTSGDAQYKLPPLSAMYRSSSAQPESPPSRESSATPASSATVSPDHSLTSSPSVQPTTLPSLRSIASISSISSSTRTGESDELANEVEKVELASSPVPSPLPAPRKFFDVVEKRNIPLEERTKHAELIKDLLLAINEDFRKKFKYEPSAGIKNLKVDGPSAMDVDEKPYPSLYLLMFILSNELRPGPGFDLRLWSSLTEGPPKIGNECLSMIYSFPAKAYCDSSCHDHASVHGSSMAPIEQDTAFNVLLTGFEGTPEEEHPSWLAVAPLHNVVATLDPEPVLPDAQATAPNGQNQGSGPTQERLIKISSLKIPMDYDAVLELIPRLHLRPPQLPSSVQQDEFFPVPPNKGYDFIFHIGAAGRGPLRMERMGHKLAYYMKDAHGKLAPTVRAPEPEFLGRPEPDVSIGESFQVGVGQLGFDMVETAGAGDTFTARPNRGFGVGYEKFSEG</sequence>
<keyword evidence="1" id="KW-0863">Zinc-finger</keyword>
<dbReference type="InterPro" id="IPR013087">
    <property type="entry name" value="Znf_C2H2_type"/>
</dbReference>
<keyword evidence="1" id="KW-0862">Zinc</keyword>
<dbReference type="Gene3D" id="3.40.630.20">
    <property type="entry name" value="Peptidase C15, pyroglutamyl peptidase I-like"/>
    <property type="match status" value="1"/>
</dbReference>
<feature type="compositionally biased region" description="Polar residues" evidence="2">
    <location>
        <begin position="707"/>
        <end position="719"/>
    </location>
</feature>
<feature type="compositionally biased region" description="Pro residues" evidence="2">
    <location>
        <begin position="93"/>
        <end position="102"/>
    </location>
</feature>
<feature type="region of interest" description="Disordered" evidence="2">
    <location>
        <begin position="375"/>
        <end position="405"/>
    </location>
</feature>